<dbReference type="EMBL" id="BJZT01000057">
    <property type="protein sequence ID" value="GEP01831.1"/>
    <property type="molecule type" value="Genomic_DNA"/>
</dbReference>
<reference evidence="1 2" key="1">
    <citation type="submission" date="2019-07" db="EMBL/GenBank/DDBJ databases">
        <title>Whole genome shotgun sequence of Methylobacterium haplocladii NBRC 107714.</title>
        <authorList>
            <person name="Hosoyama A."/>
            <person name="Uohara A."/>
            <person name="Ohji S."/>
            <person name="Ichikawa N."/>
        </authorList>
    </citation>
    <scope>NUCLEOTIDE SEQUENCE [LARGE SCALE GENOMIC DNA]</scope>
    <source>
        <strain evidence="1 2">NBRC 107714</strain>
    </source>
</reference>
<gene>
    <name evidence="1" type="ORF">MHA02_42180</name>
</gene>
<dbReference type="Proteomes" id="UP000321258">
    <property type="component" value="Unassembled WGS sequence"/>
</dbReference>
<organism evidence="1 2">
    <name type="scientific">Methylobacterium haplocladii</name>
    <dbReference type="NCBI Taxonomy" id="1176176"/>
    <lineage>
        <taxon>Bacteria</taxon>
        <taxon>Pseudomonadati</taxon>
        <taxon>Pseudomonadota</taxon>
        <taxon>Alphaproteobacteria</taxon>
        <taxon>Hyphomicrobiales</taxon>
        <taxon>Methylobacteriaceae</taxon>
        <taxon>Methylobacterium</taxon>
    </lineage>
</organism>
<keyword evidence="2" id="KW-1185">Reference proteome</keyword>
<evidence type="ECO:0000313" key="2">
    <source>
        <dbReference type="Proteomes" id="UP000321258"/>
    </source>
</evidence>
<evidence type="ECO:0000313" key="1">
    <source>
        <dbReference type="EMBL" id="GEP01831.1"/>
    </source>
</evidence>
<name>A0A512IVV5_9HYPH</name>
<proteinExistence type="predicted"/>
<comment type="caution">
    <text evidence="1">The sequence shown here is derived from an EMBL/GenBank/DDBJ whole genome shotgun (WGS) entry which is preliminary data.</text>
</comment>
<protein>
    <submittedName>
        <fullName evidence="1">Uncharacterized protein</fullName>
    </submittedName>
</protein>
<sequence>MDCHCLAAVRGRGTMISTVSPVSGLRMSMIGTFDESTWGTLKLGYGAGLT</sequence>
<dbReference type="AlphaFoldDB" id="A0A512IVV5"/>
<accession>A0A512IVV5</accession>